<dbReference type="EMBL" id="MNVO01000006">
    <property type="protein sequence ID" value="OIO33473.1"/>
    <property type="molecule type" value="Genomic_DNA"/>
</dbReference>
<dbReference type="STRING" id="1805282.AUJ44_00350"/>
<proteinExistence type="predicted"/>
<protein>
    <submittedName>
        <fullName evidence="2">Uncharacterized protein</fullName>
    </submittedName>
</protein>
<reference evidence="2 3" key="1">
    <citation type="journal article" date="2016" name="Environ. Microbiol.">
        <title>Genomic resolution of a cold subsurface aquifer community provides metabolic insights for novel microbes adapted to high CO concentrations.</title>
        <authorList>
            <person name="Probst A.J."/>
            <person name="Castelle C.J."/>
            <person name="Singh A."/>
            <person name="Brown C.T."/>
            <person name="Anantharaman K."/>
            <person name="Sharon I."/>
            <person name="Hug L.A."/>
            <person name="Burstein D."/>
            <person name="Emerson J.B."/>
            <person name="Thomas B.C."/>
            <person name="Banfield J.F."/>
        </authorList>
    </citation>
    <scope>NUCLEOTIDE SEQUENCE [LARGE SCALE GENOMIC DNA]</scope>
    <source>
        <strain evidence="2">CG1_02_47_685</strain>
    </source>
</reference>
<evidence type="ECO:0000256" key="1">
    <source>
        <dbReference type="SAM" id="MobiDB-lite"/>
    </source>
</evidence>
<evidence type="ECO:0000313" key="2">
    <source>
        <dbReference type="EMBL" id="OIO33473.1"/>
    </source>
</evidence>
<sequence>MGEITVEKMAVHGLIDKMLLTDRAPDRPPDAIYVPGLSEGMLRMANPDLLDVAVGLANRYICPIAYNGAPSKTAVPQHGWPGAEYYEDRFRERGVTDDRLVRILPGLHTRSEVDELVHTCTKRKWMGLLVVTVPYITSPNFFCVRWGQCGGSDTSTSMRTGRGCATGTPRYSARRDERKSLQQPRLSHMLRRQSRHMRESTVLLMRPLRS</sequence>
<gene>
    <name evidence="2" type="ORF">AUJ44_00350</name>
</gene>
<dbReference type="Proteomes" id="UP000183206">
    <property type="component" value="Unassembled WGS sequence"/>
</dbReference>
<comment type="caution">
    <text evidence="2">The sequence shown here is derived from an EMBL/GenBank/DDBJ whole genome shotgun (WGS) entry which is preliminary data.</text>
</comment>
<dbReference type="AlphaFoldDB" id="A0A1J4VDY6"/>
<organism evidence="2 3">
    <name type="scientific">Candidatus Nomurabacteria bacterium CG1_02_47_685</name>
    <dbReference type="NCBI Taxonomy" id="1805282"/>
    <lineage>
        <taxon>Bacteria</taxon>
        <taxon>Candidatus Nomuraibacteriota</taxon>
    </lineage>
</organism>
<feature type="region of interest" description="Disordered" evidence="1">
    <location>
        <begin position="156"/>
        <end position="182"/>
    </location>
</feature>
<accession>A0A1J4VDY6</accession>
<evidence type="ECO:0000313" key="3">
    <source>
        <dbReference type="Proteomes" id="UP000183206"/>
    </source>
</evidence>
<name>A0A1J4VDY6_9BACT</name>